<dbReference type="PANTHER" id="PTHR48097">
    <property type="entry name" value="L-THREONINE ALDOLASE-RELATED"/>
    <property type="match status" value="1"/>
</dbReference>
<dbReference type="Gene3D" id="3.90.1150.10">
    <property type="entry name" value="Aspartate Aminotransferase, domain 1"/>
    <property type="match status" value="1"/>
</dbReference>
<dbReference type="NCBIfam" id="NF041359">
    <property type="entry name" value="GntG_guanitoxin"/>
    <property type="match status" value="1"/>
</dbReference>
<comment type="similarity">
    <text evidence="2">Belongs to the threonine aldolase family.</text>
</comment>
<dbReference type="SUPFAM" id="SSF53383">
    <property type="entry name" value="PLP-dependent transferases"/>
    <property type="match status" value="1"/>
</dbReference>
<dbReference type="GO" id="GO:0008732">
    <property type="term" value="F:L-allo-threonine aldolase activity"/>
    <property type="evidence" value="ECO:0007669"/>
    <property type="project" value="UniProtKB-EC"/>
</dbReference>
<evidence type="ECO:0000256" key="5">
    <source>
        <dbReference type="PIRSR" id="PIRSR017617-1"/>
    </source>
</evidence>
<keyword evidence="4 7" id="KW-0456">Lyase</keyword>
<dbReference type="PANTHER" id="PTHR48097:SF9">
    <property type="entry name" value="L-THREONINE ALDOLASE"/>
    <property type="match status" value="1"/>
</dbReference>
<dbReference type="PIRSF" id="PIRSF017617">
    <property type="entry name" value="Thr_aldolase"/>
    <property type="match status" value="1"/>
</dbReference>
<sequence length="377" mass="42399">MEFLKKIKILFLYFLGTLSVKIQSHFLSKSTNPFIIMEINLVSDTVTKPTQEMLHAMYNAKVGDDVYKQDPTVNALENKVAHLFGMEAALFFPSGTMANQTALKLNTQPGDEIICDRWSHIYLYEAGGTAFNSGCSLSLIEGQRGMINANQVQKVINDPEFYHAPKTSLVSIENTTNKGGGACYDIQTLKEIKQVCIQNNLKYHLDGARIWNALVAKEQSPRQFGELFDTISVCLSKGLGAPVGSLLISDEKTIKRALRIRKIFGGGMRQSGYLAAAGIYALDNHVERLKIDHKRAQELAFMLRQLPWIASVEPVETNIVIFSIHPYLDEKMILEKLKSRAIHISSMGQGKLRMVTHLDYRQVMHEYVMDILPKVTM</sequence>
<evidence type="ECO:0000313" key="8">
    <source>
        <dbReference type="Proteomes" id="UP000238180"/>
    </source>
</evidence>
<protein>
    <submittedName>
        <fullName evidence="7">L-allo-threonine aldolase</fullName>
        <ecNumber evidence="7">4.1.2.49</ecNumber>
    </submittedName>
</protein>
<evidence type="ECO:0000256" key="1">
    <source>
        <dbReference type="ARBA" id="ARBA00001933"/>
    </source>
</evidence>
<dbReference type="AlphaFoldDB" id="A0A2N9PCU2"/>
<organism evidence="7 8">
    <name type="scientific">Flavobacterium columnare</name>
    <dbReference type="NCBI Taxonomy" id="996"/>
    <lineage>
        <taxon>Bacteria</taxon>
        <taxon>Pseudomonadati</taxon>
        <taxon>Bacteroidota</taxon>
        <taxon>Flavobacteriia</taxon>
        <taxon>Flavobacteriales</taxon>
        <taxon>Flavobacteriaceae</taxon>
        <taxon>Flavobacterium</taxon>
    </lineage>
</organism>
<dbReference type="GO" id="GO:0005829">
    <property type="term" value="C:cytosol"/>
    <property type="evidence" value="ECO:0007669"/>
    <property type="project" value="TreeGrafter"/>
</dbReference>
<dbReference type="EMBL" id="OLKH01000119">
    <property type="protein sequence ID" value="SPE78150.1"/>
    <property type="molecule type" value="Genomic_DNA"/>
</dbReference>
<feature type="modified residue" description="N6-(pyridoxal phosphate)lysine" evidence="5">
    <location>
        <position position="237"/>
    </location>
</feature>
<evidence type="ECO:0000313" key="7">
    <source>
        <dbReference type="EMBL" id="SPE78150.1"/>
    </source>
</evidence>
<dbReference type="Pfam" id="PF01212">
    <property type="entry name" value="Beta_elim_lyase"/>
    <property type="match status" value="1"/>
</dbReference>
<dbReference type="InterPro" id="IPR015424">
    <property type="entry name" value="PyrdxlP-dep_Trfase"/>
</dbReference>
<dbReference type="Gene3D" id="3.40.640.10">
    <property type="entry name" value="Type I PLP-dependent aspartate aminotransferase-like (Major domain)"/>
    <property type="match status" value="1"/>
</dbReference>
<dbReference type="GO" id="GO:0006567">
    <property type="term" value="P:L-threonine catabolic process"/>
    <property type="evidence" value="ECO:0007669"/>
    <property type="project" value="TreeGrafter"/>
</dbReference>
<name>A0A2N9PCU2_9FLAO</name>
<dbReference type="EC" id="4.1.2.49" evidence="7"/>
<evidence type="ECO:0000259" key="6">
    <source>
        <dbReference type="Pfam" id="PF01212"/>
    </source>
</evidence>
<keyword evidence="3" id="KW-0663">Pyridoxal phosphate</keyword>
<dbReference type="GO" id="GO:0006545">
    <property type="term" value="P:glycine biosynthetic process"/>
    <property type="evidence" value="ECO:0007669"/>
    <property type="project" value="TreeGrafter"/>
</dbReference>
<dbReference type="InterPro" id="IPR015421">
    <property type="entry name" value="PyrdxlP-dep_Trfase_major"/>
</dbReference>
<proteinExistence type="inferred from homology"/>
<gene>
    <name evidence="7" type="primary">ltaA</name>
    <name evidence="7" type="ORF">FLACOL_02165</name>
</gene>
<evidence type="ECO:0000256" key="2">
    <source>
        <dbReference type="ARBA" id="ARBA00006966"/>
    </source>
</evidence>
<evidence type="ECO:0000256" key="4">
    <source>
        <dbReference type="ARBA" id="ARBA00023239"/>
    </source>
</evidence>
<dbReference type="InterPro" id="IPR015422">
    <property type="entry name" value="PyrdxlP-dep_Trfase_small"/>
</dbReference>
<accession>A0A2N9PCU2</accession>
<dbReference type="FunFam" id="3.40.640.10:FF:000030">
    <property type="entry name" value="Low-specificity L-threonine aldolase"/>
    <property type="match status" value="1"/>
</dbReference>
<comment type="cofactor">
    <cofactor evidence="1">
        <name>pyridoxal 5'-phosphate</name>
        <dbReference type="ChEBI" id="CHEBI:597326"/>
    </cofactor>
</comment>
<feature type="domain" description="Aromatic amino acid beta-eliminating lyase/threonine aldolase" evidence="6">
    <location>
        <begin position="40"/>
        <end position="323"/>
    </location>
</feature>
<dbReference type="InterPro" id="IPR023603">
    <property type="entry name" value="Low_specificity_L-TA-like"/>
</dbReference>
<dbReference type="InterPro" id="IPR001597">
    <property type="entry name" value="ArAA_b-elim_lyase/Thr_aldolase"/>
</dbReference>
<evidence type="ECO:0000256" key="3">
    <source>
        <dbReference type="ARBA" id="ARBA00022898"/>
    </source>
</evidence>
<dbReference type="Proteomes" id="UP000238180">
    <property type="component" value="Unassembled WGS sequence"/>
</dbReference>
<reference evidence="7 8" key="1">
    <citation type="submission" date="2018-02" db="EMBL/GenBank/DDBJ databases">
        <authorList>
            <person name="Cohen D.B."/>
            <person name="Kent A.D."/>
        </authorList>
    </citation>
    <scope>NUCLEOTIDE SEQUENCE [LARGE SCALE GENOMIC DNA]</scope>
    <source>
        <strain evidence="7">CIP109753</strain>
    </source>
</reference>